<gene>
    <name evidence="6 7" type="primary">prmA</name>
    <name evidence="7" type="ORF">HMPREF9429_00684</name>
</gene>
<reference evidence="7 8" key="1">
    <citation type="submission" date="2010-08" db="EMBL/GenBank/DDBJ databases">
        <authorList>
            <person name="Weinstock G."/>
            <person name="Sodergren E."/>
            <person name="Clifton S."/>
            <person name="Fulton L."/>
            <person name="Fulton B."/>
            <person name="Courtney L."/>
            <person name="Fronick C."/>
            <person name="Harrison M."/>
            <person name="Strong C."/>
            <person name="Farmer C."/>
            <person name="Delahaunty K."/>
            <person name="Markovic C."/>
            <person name="Hall O."/>
            <person name="Minx P."/>
            <person name="Tomlinson C."/>
            <person name="Mitreva M."/>
            <person name="Hou S."/>
            <person name="Chen J."/>
            <person name="Wollam A."/>
            <person name="Pepin K.H."/>
            <person name="Johnson M."/>
            <person name="Bhonagiri V."/>
            <person name="Zhang X."/>
            <person name="Suruliraj S."/>
            <person name="Warren W."/>
            <person name="Chinwalla A."/>
            <person name="Mardis E.R."/>
            <person name="Wilson R.K."/>
        </authorList>
    </citation>
    <scope>NUCLEOTIDE SEQUENCE [LARGE SCALE GENOMIC DNA]</scope>
    <source>
        <strain evidence="7 8">F0359</strain>
    </source>
</reference>
<dbReference type="RefSeq" id="WP_006941583.1">
    <property type="nucleotide sequence ID" value="NZ_GL538191.1"/>
</dbReference>
<dbReference type="InterPro" id="IPR050078">
    <property type="entry name" value="Ribosomal_L11_MeTrfase_PrmA"/>
</dbReference>
<dbReference type="SUPFAM" id="SSF53335">
    <property type="entry name" value="S-adenosyl-L-methionine-dependent methyltransferases"/>
    <property type="match status" value="1"/>
</dbReference>
<keyword evidence="3 6" id="KW-0489">Methyltransferase</keyword>
<keyword evidence="8" id="KW-1185">Reference proteome</keyword>
<feature type="binding site" evidence="6">
    <location>
        <position position="159"/>
    </location>
    <ligand>
        <name>S-adenosyl-L-methionine</name>
        <dbReference type="ChEBI" id="CHEBI:59789"/>
    </ligand>
</feature>
<evidence type="ECO:0000313" key="8">
    <source>
        <dbReference type="Proteomes" id="UP000003195"/>
    </source>
</evidence>
<dbReference type="EMBL" id="AECS01000018">
    <property type="protein sequence ID" value="EFQ04478.1"/>
    <property type="molecule type" value="Genomic_DNA"/>
</dbReference>
<comment type="similarity">
    <text evidence="1 6">Belongs to the methyltransferase superfamily. PrmA family.</text>
</comment>
<evidence type="ECO:0000256" key="2">
    <source>
        <dbReference type="ARBA" id="ARBA00022490"/>
    </source>
</evidence>
<protein>
    <recommendedName>
        <fullName evidence="6">Ribosomal protein L11 methyltransferase</fullName>
        <shortName evidence="6">L11 Mtase</shortName>
        <ecNumber evidence="6">2.1.1.-</ecNumber>
    </recommendedName>
</protein>
<keyword evidence="5 6" id="KW-0949">S-adenosyl-L-methionine</keyword>
<dbReference type="CDD" id="cd02440">
    <property type="entry name" value="AdoMet_MTases"/>
    <property type="match status" value="1"/>
</dbReference>
<evidence type="ECO:0000256" key="3">
    <source>
        <dbReference type="ARBA" id="ARBA00022603"/>
    </source>
</evidence>
<comment type="catalytic activity">
    <reaction evidence="6">
        <text>L-lysyl-[protein] + 3 S-adenosyl-L-methionine = N(6),N(6),N(6)-trimethyl-L-lysyl-[protein] + 3 S-adenosyl-L-homocysteine + 3 H(+)</text>
        <dbReference type="Rhea" id="RHEA:54192"/>
        <dbReference type="Rhea" id="RHEA-COMP:9752"/>
        <dbReference type="Rhea" id="RHEA-COMP:13826"/>
        <dbReference type="ChEBI" id="CHEBI:15378"/>
        <dbReference type="ChEBI" id="CHEBI:29969"/>
        <dbReference type="ChEBI" id="CHEBI:57856"/>
        <dbReference type="ChEBI" id="CHEBI:59789"/>
        <dbReference type="ChEBI" id="CHEBI:61961"/>
    </reaction>
</comment>
<evidence type="ECO:0000256" key="5">
    <source>
        <dbReference type="ARBA" id="ARBA00022691"/>
    </source>
</evidence>
<dbReference type="GO" id="GO:0032259">
    <property type="term" value="P:methylation"/>
    <property type="evidence" value="ECO:0007669"/>
    <property type="project" value="UniProtKB-KW"/>
</dbReference>
<accession>E2ZB58</accession>
<dbReference type="EC" id="2.1.1.-" evidence="6"/>
<sequence>MEWTEIGLHVPVESADSVSSLIWESLVNVSVTDGETDEKGMKSLTVYTEAEGQRVAEEIRRLLDSLWQEHTWQDYDLTVRQGEGTDWLYAWQEFFHPKKVSARFWAAPVGESVSVREGEEVIRIEPGASFGSGFHETTCMCIRFLEDFVKQGQVVYDVGTGTGILAIAAAKCGASTVRAGDYDEQAVEQARLNIKLNAADACTTLVVSDLLEQMVPRGEKADLIVGNLVTDLILRLLPNLKDYLKEGGLFITSGIIDERVGEVINYAERYGFSVERKAFENGWYALVLRSI</sequence>
<comment type="function">
    <text evidence="6">Methylates ribosomal protein L11.</text>
</comment>
<dbReference type="GO" id="GO:0016279">
    <property type="term" value="F:protein-lysine N-methyltransferase activity"/>
    <property type="evidence" value="ECO:0007669"/>
    <property type="project" value="RHEA"/>
</dbReference>
<dbReference type="eggNOG" id="COG2264">
    <property type="taxonomic scope" value="Bacteria"/>
</dbReference>
<dbReference type="InterPro" id="IPR004498">
    <property type="entry name" value="Ribosomal_PrmA_MeTrfase"/>
</dbReference>
<keyword evidence="7" id="KW-0687">Ribonucleoprotein</keyword>
<dbReference type="GO" id="GO:0005737">
    <property type="term" value="C:cytoplasm"/>
    <property type="evidence" value="ECO:0007669"/>
    <property type="project" value="UniProtKB-SubCell"/>
</dbReference>
<feature type="binding site" evidence="6">
    <location>
        <position position="227"/>
    </location>
    <ligand>
        <name>S-adenosyl-L-methionine</name>
        <dbReference type="ChEBI" id="CHEBI:59789"/>
    </ligand>
</feature>
<comment type="caution">
    <text evidence="7">The sequence shown here is derived from an EMBL/GenBank/DDBJ whole genome shotgun (WGS) entry which is preliminary data.</text>
</comment>
<keyword evidence="7" id="KW-0689">Ribosomal protein</keyword>
<evidence type="ECO:0000313" key="7">
    <source>
        <dbReference type="EMBL" id="EFQ04478.1"/>
    </source>
</evidence>
<proteinExistence type="inferred from homology"/>
<feature type="binding site" evidence="6">
    <location>
        <position position="181"/>
    </location>
    <ligand>
        <name>S-adenosyl-L-methionine</name>
        <dbReference type="ChEBI" id="CHEBI:59789"/>
    </ligand>
</feature>
<name>E2ZB58_9FIRM</name>
<dbReference type="OrthoDB" id="9785995at2"/>
<dbReference type="Pfam" id="PF06325">
    <property type="entry name" value="PrmA"/>
    <property type="match status" value="1"/>
</dbReference>
<dbReference type="HOGENOM" id="CLU_049382_0_1_9"/>
<keyword evidence="2 6" id="KW-0963">Cytoplasm</keyword>
<comment type="subcellular location">
    <subcellularLocation>
        <location evidence="6">Cytoplasm</location>
    </subcellularLocation>
</comment>
<evidence type="ECO:0000256" key="1">
    <source>
        <dbReference type="ARBA" id="ARBA00009741"/>
    </source>
</evidence>
<dbReference type="GO" id="GO:0005840">
    <property type="term" value="C:ribosome"/>
    <property type="evidence" value="ECO:0007669"/>
    <property type="project" value="UniProtKB-KW"/>
</dbReference>
<dbReference type="PANTHER" id="PTHR43648">
    <property type="entry name" value="ELECTRON TRANSFER FLAVOPROTEIN BETA SUBUNIT LYSINE METHYLTRANSFERASE"/>
    <property type="match status" value="1"/>
</dbReference>
<dbReference type="HAMAP" id="MF_00735">
    <property type="entry name" value="Methyltr_PrmA"/>
    <property type="match status" value="1"/>
</dbReference>
<evidence type="ECO:0000256" key="6">
    <source>
        <dbReference type="HAMAP-Rule" id="MF_00735"/>
    </source>
</evidence>
<feature type="binding site" evidence="6">
    <location>
        <position position="138"/>
    </location>
    <ligand>
        <name>S-adenosyl-L-methionine</name>
        <dbReference type="ChEBI" id="CHEBI:59789"/>
    </ligand>
</feature>
<dbReference type="PANTHER" id="PTHR43648:SF1">
    <property type="entry name" value="ELECTRON TRANSFER FLAVOPROTEIN BETA SUBUNIT LYSINE METHYLTRANSFERASE"/>
    <property type="match status" value="1"/>
</dbReference>
<evidence type="ECO:0000256" key="4">
    <source>
        <dbReference type="ARBA" id="ARBA00022679"/>
    </source>
</evidence>
<dbReference type="STRING" id="706434.HMPREF9429_00684"/>
<dbReference type="Proteomes" id="UP000003195">
    <property type="component" value="Unassembled WGS sequence"/>
</dbReference>
<dbReference type="InterPro" id="IPR029063">
    <property type="entry name" value="SAM-dependent_MTases_sf"/>
</dbReference>
<keyword evidence="4 6" id="KW-0808">Transferase</keyword>
<dbReference type="Gene3D" id="3.40.50.150">
    <property type="entry name" value="Vaccinia Virus protein VP39"/>
    <property type="match status" value="1"/>
</dbReference>
<organism evidence="7 8">
    <name type="scientific">Megasphaera micronuciformis F0359</name>
    <dbReference type="NCBI Taxonomy" id="706434"/>
    <lineage>
        <taxon>Bacteria</taxon>
        <taxon>Bacillati</taxon>
        <taxon>Bacillota</taxon>
        <taxon>Negativicutes</taxon>
        <taxon>Veillonellales</taxon>
        <taxon>Veillonellaceae</taxon>
        <taxon>Megasphaera</taxon>
    </lineage>
</organism>
<dbReference type="AlphaFoldDB" id="E2ZB58"/>